<comment type="caution">
    <text evidence="2">The sequence shown here is derived from an EMBL/GenBank/DDBJ whole genome shotgun (WGS) entry which is preliminary data.</text>
</comment>
<accession>A0A644YP49</accession>
<protein>
    <submittedName>
        <fullName evidence="2">Uncharacterized protein</fullName>
    </submittedName>
</protein>
<evidence type="ECO:0000256" key="1">
    <source>
        <dbReference type="SAM" id="MobiDB-lite"/>
    </source>
</evidence>
<sequence length="134" mass="13908">MQLVEDPVGVAAAGALADVADPGPHLRGLGDDVVARHLGRSRRGLQQGGEHPQRRRLPGTVGAEERDEFTLPHVDIDRPDGFDDVLAAPEGPGEASSTDHRSRVPHSGTDAYPCQVGGSRRTPVGAAGRGGGRA</sequence>
<dbReference type="AlphaFoldDB" id="A0A644YP49"/>
<dbReference type="EMBL" id="VSSQ01005746">
    <property type="protein sequence ID" value="MPM30286.1"/>
    <property type="molecule type" value="Genomic_DNA"/>
</dbReference>
<organism evidence="2">
    <name type="scientific">bioreactor metagenome</name>
    <dbReference type="NCBI Taxonomy" id="1076179"/>
    <lineage>
        <taxon>unclassified sequences</taxon>
        <taxon>metagenomes</taxon>
        <taxon>ecological metagenomes</taxon>
    </lineage>
</organism>
<proteinExistence type="predicted"/>
<feature type="compositionally biased region" description="Basic and acidic residues" evidence="1">
    <location>
        <begin position="68"/>
        <end position="81"/>
    </location>
</feature>
<name>A0A644YP49_9ZZZZ</name>
<feature type="region of interest" description="Disordered" evidence="1">
    <location>
        <begin position="39"/>
        <end position="134"/>
    </location>
</feature>
<gene>
    <name evidence="2" type="ORF">SDC9_76834</name>
</gene>
<evidence type="ECO:0000313" key="2">
    <source>
        <dbReference type="EMBL" id="MPM30286.1"/>
    </source>
</evidence>
<reference evidence="2" key="1">
    <citation type="submission" date="2019-08" db="EMBL/GenBank/DDBJ databases">
        <authorList>
            <person name="Kucharzyk K."/>
            <person name="Murdoch R.W."/>
            <person name="Higgins S."/>
            <person name="Loffler F."/>
        </authorList>
    </citation>
    <scope>NUCLEOTIDE SEQUENCE</scope>
</reference>